<sequence>MKRFISACLLATTLTAPMQAQAGSSANGVAILPADQVASFANRVQQDLAARGARVAIVARVGRDPAQLPDDVTYTHVGIWVYSRITLADGSTGQGYRVYNLYQQADNPVRSDLVQDSPADFFAGAHVFDAGIIIPDPRLQTKLLDVIGSPTYSALHNPVYSALSNPNTNRFQNCTEHTLNVLMAALYDTDDLNQIKANTAAYFVPQPIAVNGLQRAFATVASQALTTADHGPNVATATFGSIARFMENNDLAAEVYRITPTSVVRF</sequence>
<dbReference type="Proteomes" id="UP000199478">
    <property type="component" value="Unassembled WGS sequence"/>
</dbReference>
<dbReference type="STRING" id="390270.SAMN04488005_0014"/>
<keyword evidence="1" id="KW-0732">Signal</keyword>
<evidence type="ECO:0000313" key="3">
    <source>
        <dbReference type="Proteomes" id="UP000199478"/>
    </source>
</evidence>
<feature type="signal peptide" evidence="1">
    <location>
        <begin position="1"/>
        <end position="22"/>
    </location>
</feature>
<keyword evidence="3" id="KW-1185">Reference proteome</keyword>
<dbReference type="OrthoDB" id="8893883at2"/>
<dbReference type="InterPro" id="IPR014547">
    <property type="entry name" value="UCP028477"/>
</dbReference>
<feature type="chain" id="PRO_5011659401" description="DUF2145 domain-containing protein" evidence="1">
    <location>
        <begin position="23"/>
        <end position="266"/>
    </location>
</feature>
<dbReference type="EMBL" id="FOYP01000001">
    <property type="protein sequence ID" value="SFR31387.1"/>
    <property type="molecule type" value="Genomic_DNA"/>
</dbReference>
<proteinExistence type="predicted"/>
<organism evidence="2 3">
    <name type="scientific">Yoonia tamlensis</name>
    <dbReference type="NCBI Taxonomy" id="390270"/>
    <lineage>
        <taxon>Bacteria</taxon>
        <taxon>Pseudomonadati</taxon>
        <taxon>Pseudomonadota</taxon>
        <taxon>Alphaproteobacteria</taxon>
        <taxon>Rhodobacterales</taxon>
        <taxon>Paracoccaceae</taxon>
        <taxon>Yoonia</taxon>
    </lineage>
</organism>
<dbReference type="AlphaFoldDB" id="A0A1I6FNL6"/>
<protein>
    <recommendedName>
        <fullName evidence="4">DUF2145 domain-containing protein</fullName>
    </recommendedName>
</protein>
<evidence type="ECO:0008006" key="4">
    <source>
        <dbReference type="Google" id="ProtNLM"/>
    </source>
</evidence>
<reference evidence="3" key="1">
    <citation type="submission" date="2016-10" db="EMBL/GenBank/DDBJ databases">
        <authorList>
            <person name="Varghese N."/>
            <person name="Submissions S."/>
        </authorList>
    </citation>
    <scope>NUCLEOTIDE SEQUENCE [LARGE SCALE GENOMIC DNA]</scope>
    <source>
        <strain evidence="3">DSM 26879</strain>
    </source>
</reference>
<name>A0A1I6FNL6_9RHOB</name>
<gene>
    <name evidence="2" type="ORF">SAMN04488005_0014</name>
</gene>
<dbReference type="RefSeq" id="WP_090200173.1">
    <property type="nucleotide sequence ID" value="NZ_FOYP01000001.1"/>
</dbReference>
<accession>A0A1I6FNL6</accession>
<dbReference type="Pfam" id="PF09916">
    <property type="entry name" value="DUF2145"/>
    <property type="match status" value="1"/>
</dbReference>
<evidence type="ECO:0000256" key="1">
    <source>
        <dbReference type="SAM" id="SignalP"/>
    </source>
</evidence>
<evidence type="ECO:0000313" key="2">
    <source>
        <dbReference type="EMBL" id="SFR31387.1"/>
    </source>
</evidence>